<dbReference type="PANTHER" id="PTHR28060">
    <property type="entry name" value="ATP SYNTHASE SUBUNIT J, MITOCHONDRIAL"/>
    <property type="match status" value="1"/>
</dbReference>
<proteinExistence type="predicted"/>
<dbReference type="PANTHER" id="PTHR28060:SF1">
    <property type="entry name" value="ATP SYNTHASE SUBUNIT J, MITOCHONDRIAL"/>
    <property type="match status" value="1"/>
</dbReference>
<accession>A0A8K0NN24</accession>
<comment type="caution">
    <text evidence="2">The sequence shown here is derived from an EMBL/GenBank/DDBJ whole genome shotgun (WGS) entry which is preliminary data.</text>
</comment>
<protein>
    <submittedName>
        <fullName evidence="2">Uncharacterized protein</fullName>
    </submittedName>
</protein>
<dbReference type="Proteomes" id="UP000812966">
    <property type="component" value="Unassembled WGS sequence"/>
</dbReference>
<keyword evidence="3" id="KW-1185">Reference proteome</keyword>
<gene>
    <name evidence="2" type="ORF">FFLO_03630</name>
</gene>
<name>A0A8K0NN24_9TREE</name>
<dbReference type="AlphaFoldDB" id="A0A8K0NN24"/>
<keyword evidence="1" id="KW-0812">Transmembrane</keyword>
<dbReference type="Pfam" id="PF04911">
    <property type="entry name" value="ATP-synt_J"/>
    <property type="match status" value="1"/>
</dbReference>
<dbReference type="InterPro" id="IPR006995">
    <property type="entry name" value="ATP_synth_F0_jsu"/>
</dbReference>
<sequence length="47" mass="5090">MFGLRAWPTPFARPLAPFIAATVITYLGVAKLQDMAVNSTSFASRGF</sequence>
<evidence type="ECO:0000313" key="3">
    <source>
        <dbReference type="Proteomes" id="UP000812966"/>
    </source>
</evidence>
<evidence type="ECO:0000313" key="2">
    <source>
        <dbReference type="EMBL" id="KAG7535884.1"/>
    </source>
</evidence>
<evidence type="ECO:0000256" key="1">
    <source>
        <dbReference type="SAM" id="Phobius"/>
    </source>
</evidence>
<dbReference type="GO" id="GO:0045259">
    <property type="term" value="C:proton-transporting ATP synthase complex"/>
    <property type="evidence" value="ECO:0007669"/>
    <property type="project" value="InterPro"/>
</dbReference>
<keyword evidence="1" id="KW-1133">Transmembrane helix</keyword>
<feature type="transmembrane region" description="Helical" evidence="1">
    <location>
        <begin position="12"/>
        <end position="29"/>
    </location>
</feature>
<keyword evidence="1" id="KW-0472">Membrane</keyword>
<organism evidence="2 3">
    <name type="scientific">Filobasidium floriforme</name>
    <dbReference type="NCBI Taxonomy" id="5210"/>
    <lineage>
        <taxon>Eukaryota</taxon>
        <taxon>Fungi</taxon>
        <taxon>Dikarya</taxon>
        <taxon>Basidiomycota</taxon>
        <taxon>Agaricomycotina</taxon>
        <taxon>Tremellomycetes</taxon>
        <taxon>Filobasidiales</taxon>
        <taxon>Filobasidiaceae</taxon>
        <taxon>Filobasidium</taxon>
    </lineage>
</organism>
<reference evidence="2" key="1">
    <citation type="submission" date="2020-04" db="EMBL/GenBank/DDBJ databases">
        <title>Analysis of mating type loci in Filobasidium floriforme.</title>
        <authorList>
            <person name="Nowrousian M."/>
        </authorList>
    </citation>
    <scope>NUCLEOTIDE SEQUENCE</scope>
    <source>
        <strain evidence="2">CBS 6242</strain>
    </source>
</reference>
<dbReference type="GO" id="GO:0046933">
    <property type="term" value="F:proton-transporting ATP synthase activity, rotational mechanism"/>
    <property type="evidence" value="ECO:0007669"/>
    <property type="project" value="TreeGrafter"/>
</dbReference>
<dbReference type="EMBL" id="JABELV010000068">
    <property type="protein sequence ID" value="KAG7535884.1"/>
    <property type="molecule type" value="Genomic_DNA"/>
</dbReference>